<dbReference type="PANTHER" id="PTHR10622:SF12">
    <property type="entry name" value="HET DOMAIN-CONTAINING PROTEIN"/>
    <property type="match status" value="1"/>
</dbReference>
<sequence>MEISPTSWDPSDPFDWTKIHASKECLVSFAFVCIEPERVAQQWCQQKPAFYLALSRSPSPKVKLLNSTTIKIEEFFGSAIPKSYAILSHRWEDGEATYQEVGNERAMSQKPGWAKIRKTCSIARDRGFSYVWVDTCCINKQDFSELTEAINSMFKWYADATRGWTLQELIAPNRVEFFDGAWNAVGTREELADAILHRTDIDVSILRERSYVTGMGVREHLDDFPVGVRMSWAAGRVTTRVEDRTYSLMGLFNVNMPLLYGEGDRAFVRLQEEIIKESNDMTLFAWTSDIGSIQYKGTRGILASSPDNFEPPAYSTLVFTRRPELNPEFMATNKGVKISAETYRDSGSLRDLLDPEFYHILPLGCRWSRRAPGSELGILLHDRGDGIWLRAEVDVLLEVPPGGARTLGTLFIRKYGDLSRESLLMRSSPPNEIHFITSPEVQLWEAVPKERWSVQDARFLTAGLGSFTGFIKARGRSHVGGPMVPFVIFCGFDTAADQKLQFWFLFEGREEVGYEAVRAGQMDVS</sequence>
<comment type="caution">
    <text evidence="3">The sequence shown here is derived from an EMBL/GenBank/DDBJ whole genome shotgun (WGS) entry which is preliminary data.</text>
</comment>
<dbReference type="AlphaFoldDB" id="A0A8H6JF77"/>
<feature type="domain" description="Heterokaryon incompatibility" evidence="1">
    <location>
        <begin position="84"/>
        <end position="162"/>
    </location>
</feature>
<dbReference type="InterPro" id="IPR010730">
    <property type="entry name" value="HET"/>
</dbReference>
<name>A0A8H6JF77_9PEZI</name>
<organism evidence="3 4">
    <name type="scientific">Colletotrichum sojae</name>
    <dbReference type="NCBI Taxonomy" id="2175907"/>
    <lineage>
        <taxon>Eukaryota</taxon>
        <taxon>Fungi</taxon>
        <taxon>Dikarya</taxon>
        <taxon>Ascomycota</taxon>
        <taxon>Pezizomycotina</taxon>
        <taxon>Sordariomycetes</taxon>
        <taxon>Hypocreomycetidae</taxon>
        <taxon>Glomerellales</taxon>
        <taxon>Glomerellaceae</taxon>
        <taxon>Colletotrichum</taxon>
        <taxon>Colletotrichum orchidearum species complex</taxon>
    </lineage>
</organism>
<dbReference type="PANTHER" id="PTHR10622">
    <property type="entry name" value="HET DOMAIN-CONTAINING PROTEIN"/>
    <property type="match status" value="1"/>
</dbReference>
<evidence type="ECO:0000259" key="2">
    <source>
        <dbReference type="Pfam" id="PF26640"/>
    </source>
</evidence>
<evidence type="ECO:0000313" key="3">
    <source>
        <dbReference type="EMBL" id="KAF6811506.1"/>
    </source>
</evidence>
<evidence type="ECO:0000313" key="4">
    <source>
        <dbReference type="Proteomes" id="UP000652219"/>
    </source>
</evidence>
<dbReference type="Pfam" id="PF26640">
    <property type="entry name" value="DUF8212"/>
    <property type="match status" value="1"/>
</dbReference>
<gene>
    <name evidence="3" type="ORF">CSOJ01_05639</name>
</gene>
<dbReference type="EMBL" id="WIGN01000073">
    <property type="protein sequence ID" value="KAF6811506.1"/>
    <property type="molecule type" value="Genomic_DNA"/>
</dbReference>
<proteinExistence type="predicted"/>
<dbReference type="Pfam" id="PF06985">
    <property type="entry name" value="HET"/>
    <property type="match status" value="1"/>
</dbReference>
<dbReference type="Proteomes" id="UP000652219">
    <property type="component" value="Unassembled WGS sequence"/>
</dbReference>
<evidence type="ECO:0000259" key="1">
    <source>
        <dbReference type="Pfam" id="PF06985"/>
    </source>
</evidence>
<dbReference type="InterPro" id="IPR058525">
    <property type="entry name" value="DUF8212"/>
</dbReference>
<reference evidence="3 4" key="1">
    <citation type="journal article" date="2020" name="Phytopathology">
        <title>Genome Sequence Resources of Colletotrichum truncatum, C. plurivorum, C. musicola, and C. sojae: Four Species Pathogenic to Soybean (Glycine max).</title>
        <authorList>
            <person name="Rogerio F."/>
            <person name="Boufleur T.R."/>
            <person name="Ciampi-Guillardi M."/>
            <person name="Sukno S.A."/>
            <person name="Thon M.R."/>
            <person name="Massola Junior N.S."/>
            <person name="Baroncelli R."/>
        </authorList>
    </citation>
    <scope>NUCLEOTIDE SEQUENCE [LARGE SCALE GENOMIC DNA]</scope>
    <source>
        <strain evidence="3 4">LFN0009</strain>
    </source>
</reference>
<feature type="domain" description="DUF8212" evidence="2">
    <location>
        <begin position="265"/>
        <end position="353"/>
    </location>
</feature>
<accession>A0A8H6JF77</accession>
<keyword evidence="4" id="KW-1185">Reference proteome</keyword>
<protein>
    <submittedName>
        <fullName evidence="3">HET domain-containing protein</fullName>
    </submittedName>
</protein>